<evidence type="ECO:0000256" key="3">
    <source>
        <dbReference type="ARBA" id="ARBA00022553"/>
    </source>
</evidence>
<evidence type="ECO:0000256" key="2">
    <source>
        <dbReference type="ARBA" id="ARBA00012438"/>
    </source>
</evidence>
<gene>
    <name evidence="10" type="ORF">SpAn4DRAFT_1735</name>
</gene>
<dbReference type="CDD" id="cd00082">
    <property type="entry name" value="HisKA"/>
    <property type="match status" value="1"/>
</dbReference>
<evidence type="ECO:0000256" key="5">
    <source>
        <dbReference type="ARBA" id="ARBA00022741"/>
    </source>
</evidence>
<dbReference type="SMART" id="SM00387">
    <property type="entry name" value="HATPase_c"/>
    <property type="match status" value="1"/>
</dbReference>
<dbReference type="InterPro" id="IPR036890">
    <property type="entry name" value="HATPase_C_sf"/>
</dbReference>
<keyword evidence="5" id="KW-0547">Nucleotide-binding</keyword>
<dbReference type="InterPro" id="IPR004358">
    <property type="entry name" value="Sig_transdc_His_kin-like_C"/>
</dbReference>
<dbReference type="Pfam" id="PF00512">
    <property type="entry name" value="HisKA"/>
    <property type="match status" value="1"/>
</dbReference>
<evidence type="ECO:0000256" key="1">
    <source>
        <dbReference type="ARBA" id="ARBA00000085"/>
    </source>
</evidence>
<dbReference type="EMBL" id="CTRP01000003">
    <property type="protein sequence ID" value="CQR70757.1"/>
    <property type="molecule type" value="Genomic_DNA"/>
</dbReference>
<evidence type="ECO:0000313" key="10">
    <source>
        <dbReference type="EMBL" id="CQR70757.1"/>
    </source>
</evidence>
<dbReference type="Proteomes" id="UP000049855">
    <property type="component" value="Unassembled WGS sequence"/>
</dbReference>
<dbReference type="InterPro" id="IPR003594">
    <property type="entry name" value="HATPase_dom"/>
</dbReference>
<evidence type="ECO:0000256" key="6">
    <source>
        <dbReference type="ARBA" id="ARBA00022777"/>
    </source>
</evidence>
<organism evidence="10 11">
    <name type="scientific">Sporomusa ovata</name>
    <dbReference type="NCBI Taxonomy" id="2378"/>
    <lineage>
        <taxon>Bacteria</taxon>
        <taxon>Bacillati</taxon>
        <taxon>Bacillota</taxon>
        <taxon>Negativicutes</taxon>
        <taxon>Selenomonadales</taxon>
        <taxon>Sporomusaceae</taxon>
        <taxon>Sporomusa</taxon>
    </lineage>
</organism>
<protein>
    <recommendedName>
        <fullName evidence="2">histidine kinase</fullName>
        <ecNumber evidence="2">2.7.13.3</ecNumber>
    </recommendedName>
</protein>
<evidence type="ECO:0000256" key="8">
    <source>
        <dbReference type="ARBA" id="ARBA00023012"/>
    </source>
</evidence>
<dbReference type="AlphaFoldDB" id="A0A0U1KTN8"/>
<dbReference type="SMART" id="SM00388">
    <property type="entry name" value="HisKA"/>
    <property type="match status" value="1"/>
</dbReference>
<keyword evidence="7" id="KW-0067">ATP-binding</keyword>
<reference evidence="11" key="1">
    <citation type="submission" date="2015-03" db="EMBL/GenBank/DDBJ databases">
        <authorList>
            <person name="Nijsse Bart"/>
        </authorList>
    </citation>
    <scope>NUCLEOTIDE SEQUENCE [LARGE SCALE GENOMIC DNA]</scope>
</reference>
<comment type="catalytic activity">
    <reaction evidence="1">
        <text>ATP + protein L-histidine = ADP + protein N-phospho-L-histidine.</text>
        <dbReference type="EC" id="2.7.13.3"/>
    </reaction>
</comment>
<dbReference type="SUPFAM" id="SSF47384">
    <property type="entry name" value="Homodimeric domain of signal transducing histidine kinase"/>
    <property type="match status" value="1"/>
</dbReference>
<dbReference type="PANTHER" id="PTHR43065">
    <property type="entry name" value="SENSOR HISTIDINE KINASE"/>
    <property type="match status" value="1"/>
</dbReference>
<keyword evidence="6 10" id="KW-0418">Kinase</keyword>
<dbReference type="PANTHER" id="PTHR43065:SF10">
    <property type="entry name" value="PEROXIDE STRESS-ACTIVATED HISTIDINE KINASE MAK3"/>
    <property type="match status" value="1"/>
</dbReference>
<dbReference type="InterPro" id="IPR003661">
    <property type="entry name" value="HisK_dim/P_dom"/>
</dbReference>
<keyword evidence="4" id="KW-0808">Transferase</keyword>
<evidence type="ECO:0000259" key="9">
    <source>
        <dbReference type="PROSITE" id="PS50109"/>
    </source>
</evidence>
<keyword evidence="11" id="KW-1185">Reference proteome</keyword>
<dbReference type="PROSITE" id="PS50109">
    <property type="entry name" value="HIS_KIN"/>
    <property type="match status" value="1"/>
</dbReference>
<dbReference type="SUPFAM" id="SSF55874">
    <property type="entry name" value="ATPase domain of HSP90 chaperone/DNA topoisomerase II/histidine kinase"/>
    <property type="match status" value="1"/>
</dbReference>
<sequence>MAGVEQRGNHEGLVKGLHWALVGRMVIEMAHEIRNPLTVIKGYLQLQEKKSACCMGESLGIIFQELHQIEVLVTSIISLANNNAVNKKPENLNQIIEGIYPAVQRVAVKRGIMTELRLADNLPMLDLNAEEIEQMVLNLAQNGIEAMQASGTLCIGTVRKSSKVILYVRDEGHGIPPEQRTEIFAPFFSTKASNAGLGLAISLIIAERHQGKIEVASTVGVGSVFKVLFPIGKQ</sequence>
<keyword evidence="8" id="KW-0902">Two-component regulatory system</keyword>
<proteinExistence type="predicted"/>
<dbReference type="EC" id="2.7.13.3" evidence="2"/>
<dbReference type="GO" id="GO:0005524">
    <property type="term" value="F:ATP binding"/>
    <property type="evidence" value="ECO:0007669"/>
    <property type="project" value="UniProtKB-KW"/>
</dbReference>
<evidence type="ECO:0000313" key="11">
    <source>
        <dbReference type="Proteomes" id="UP000049855"/>
    </source>
</evidence>
<accession>A0A0U1KTN8</accession>
<keyword evidence="3" id="KW-0597">Phosphoprotein</keyword>
<dbReference type="InterPro" id="IPR036097">
    <property type="entry name" value="HisK_dim/P_sf"/>
</dbReference>
<name>A0A0U1KTN8_9FIRM</name>
<evidence type="ECO:0000256" key="4">
    <source>
        <dbReference type="ARBA" id="ARBA00022679"/>
    </source>
</evidence>
<dbReference type="PRINTS" id="PR00344">
    <property type="entry name" value="BCTRLSENSOR"/>
</dbReference>
<dbReference type="Pfam" id="PF02518">
    <property type="entry name" value="HATPase_c"/>
    <property type="match status" value="1"/>
</dbReference>
<dbReference type="InterPro" id="IPR005467">
    <property type="entry name" value="His_kinase_dom"/>
</dbReference>
<dbReference type="GO" id="GO:0000155">
    <property type="term" value="F:phosphorelay sensor kinase activity"/>
    <property type="evidence" value="ECO:0007669"/>
    <property type="project" value="InterPro"/>
</dbReference>
<feature type="domain" description="Histidine kinase" evidence="9">
    <location>
        <begin position="28"/>
        <end position="233"/>
    </location>
</feature>
<evidence type="ECO:0000256" key="7">
    <source>
        <dbReference type="ARBA" id="ARBA00022840"/>
    </source>
</evidence>
<dbReference type="Gene3D" id="3.30.565.10">
    <property type="entry name" value="Histidine kinase-like ATPase, C-terminal domain"/>
    <property type="match status" value="1"/>
</dbReference>
<dbReference type="Gene3D" id="1.10.287.130">
    <property type="match status" value="1"/>
</dbReference>